<dbReference type="InterPro" id="IPR029063">
    <property type="entry name" value="SAM-dependent_MTases_sf"/>
</dbReference>
<dbReference type="EMBL" id="CP120682">
    <property type="protein sequence ID" value="WKN39257.1"/>
    <property type="molecule type" value="Genomic_DNA"/>
</dbReference>
<dbReference type="SMART" id="SM00138">
    <property type="entry name" value="MeTrc"/>
    <property type="match status" value="1"/>
</dbReference>
<dbReference type="Pfam" id="PF01739">
    <property type="entry name" value="CheR"/>
    <property type="match status" value="1"/>
</dbReference>
<dbReference type="InterPro" id="IPR022642">
    <property type="entry name" value="CheR_C"/>
</dbReference>
<evidence type="ECO:0000259" key="1">
    <source>
        <dbReference type="PROSITE" id="PS50123"/>
    </source>
</evidence>
<dbReference type="PANTHER" id="PTHR24422:SF8">
    <property type="entry name" value="CHEMOTAXIS PROTEIN"/>
    <property type="match status" value="1"/>
</dbReference>
<dbReference type="SUPFAM" id="SSF53335">
    <property type="entry name" value="S-adenosyl-L-methionine-dependent methyltransferases"/>
    <property type="match status" value="1"/>
</dbReference>
<dbReference type="Pfam" id="PF03705">
    <property type="entry name" value="CheR_N"/>
    <property type="match status" value="1"/>
</dbReference>
<protein>
    <submittedName>
        <fullName evidence="2">Protein-glutamate O-methyltransferase CheR</fullName>
    </submittedName>
</protein>
<reference evidence="2" key="1">
    <citation type="journal article" date="2023" name="Comput. Struct. Biotechnol. J.">
        <title>Discovery of a novel marine Bacteroidetes with a rich repertoire of carbohydrate-active enzymes.</title>
        <authorList>
            <person name="Chen B."/>
            <person name="Liu G."/>
            <person name="Chen Q."/>
            <person name="Wang H."/>
            <person name="Liu L."/>
            <person name="Tang K."/>
        </authorList>
    </citation>
    <scope>NUCLEOTIDE SEQUENCE</scope>
    <source>
        <strain evidence="2">TK19036</strain>
    </source>
</reference>
<dbReference type="InterPro" id="IPR022641">
    <property type="entry name" value="CheR_N"/>
</dbReference>
<evidence type="ECO:0000313" key="2">
    <source>
        <dbReference type="EMBL" id="WKN39257.1"/>
    </source>
</evidence>
<dbReference type="Gene3D" id="3.40.50.150">
    <property type="entry name" value="Vaccinia Virus protein VP39"/>
    <property type="match status" value="1"/>
</dbReference>
<gene>
    <name evidence="2" type="ORF">K4G66_11190</name>
</gene>
<dbReference type="CDD" id="cd02440">
    <property type="entry name" value="AdoMet_MTases"/>
    <property type="match status" value="1"/>
</dbReference>
<accession>A0AA49GRI2</accession>
<name>A0AA49GRI2_9BACT</name>
<dbReference type="PROSITE" id="PS50123">
    <property type="entry name" value="CHER"/>
    <property type="match status" value="1"/>
</dbReference>
<proteinExistence type="predicted"/>
<dbReference type="InterPro" id="IPR000780">
    <property type="entry name" value="CheR_MeTrfase"/>
</dbReference>
<dbReference type="PRINTS" id="PR00996">
    <property type="entry name" value="CHERMTFRASE"/>
</dbReference>
<dbReference type="InterPro" id="IPR050903">
    <property type="entry name" value="Bact_Chemotaxis_MeTrfase"/>
</dbReference>
<feature type="domain" description="CheR-type methyltransferase" evidence="1">
    <location>
        <begin position="1"/>
        <end position="273"/>
    </location>
</feature>
<dbReference type="PANTHER" id="PTHR24422">
    <property type="entry name" value="CHEMOTAXIS PROTEIN METHYLTRANSFERASE"/>
    <property type="match status" value="1"/>
</dbReference>
<dbReference type="SUPFAM" id="SSF47757">
    <property type="entry name" value="Chemotaxis receptor methyltransferase CheR, N-terminal domain"/>
    <property type="match status" value="1"/>
</dbReference>
<organism evidence="2">
    <name type="scientific">Roseihalotalea indica</name>
    <dbReference type="NCBI Taxonomy" id="2867963"/>
    <lineage>
        <taxon>Bacteria</taxon>
        <taxon>Pseudomonadati</taxon>
        <taxon>Bacteroidota</taxon>
        <taxon>Cytophagia</taxon>
        <taxon>Cytophagales</taxon>
        <taxon>Catalimonadaceae</taxon>
        <taxon>Roseihalotalea</taxon>
    </lineage>
</organism>
<dbReference type="GO" id="GO:0008757">
    <property type="term" value="F:S-adenosylmethionine-dependent methyltransferase activity"/>
    <property type="evidence" value="ECO:0007669"/>
    <property type="project" value="InterPro"/>
</dbReference>
<reference evidence="2" key="2">
    <citation type="journal article" date="2024" name="Antonie Van Leeuwenhoek">
        <title>Roseihalotalea indica gen. nov., sp. nov., a halophilic Bacteroidetes from mesopelagic Southwest Indian Ocean with higher carbohydrate metabolic potential.</title>
        <authorList>
            <person name="Chen B."/>
            <person name="Zhang M."/>
            <person name="Lin D."/>
            <person name="Ye J."/>
            <person name="Tang K."/>
        </authorList>
    </citation>
    <scope>NUCLEOTIDE SEQUENCE</scope>
    <source>
        <strain evidence="2">TK19036</strain>
    </source>
</reference>
<dbReference type="AlphaFoldDB" id="A0AA49GRI2"/>
<sequence length="273" mass="31720">MASITVSDEELQSLTQAILRRYDIDFTCYEPNSLKRRIARSINVLKLESVHNLWVKLLKDRSFIYPFMDEISVGLTSMFRDPILWRTLKNDILTPLGRKDTIDVWHAGCSTGEEVYSMGIVLHEKGLLAKTKALATDISEAAMATARTGKYHELKIAEYEKNYQQYNATGLFRRYHQPNCTGHVMNKELVEHVTFKSHNLITDLPPRKFDIIFCRNVMIYFDHASKVRLIQQFHDYLNEGGYLIIGFYDALVPLIDKSKYHYTNLDAKIFQKI</sequence>